<dbReference type="SUPFAM" id="SSF54637">
    <property type="entry name" value="Thioesterase/thiol ester dehydrase-isomerase"/>
    <property type="match status" value="1"/>
</dbReference>
<organism evidence="2 3">
    <name type="scientific">Anaerococcus kampingae</name>
    <dbReference type="NCBI Taxonomy" id="3115614"/>
    <lineage>
        <taxon>Bacteria</taxon>
        <taxon>Bacillati</taxon>
        <taxon>Bacillota</taxon>
        <taxon>Tissierellia</taxon>
        <taxon>Tissierellales</taxon>
        <taxon>Peptoniphilaceae</taxon>
        <taxon>Anaerococcus</taxon>
    </lineage>
</organism>
<dbReference type="EMBL" id="JBGMEF010000033">
    <property type="protein sequence ID" value="MFO3667746.1"/>
    <property type="molecule type" value="Genomic_DNA"/>
</dbReference>
<name>A0ABW9MH54_9FIRM</name>
<dbReference type="InterPro" id="IPR052342">
    <property type="entry name" value="MCH/BMMD"/>
</dbReference>
<dbReference type="Gene3D" id="3.10.129.10">
    <property type="entry name" value="Hotdog Thioesterase"/>
    <property type="match status" value="1"/>
</dbReference>
<dbReference type="PANTHER" id="PTHR43664">
    <property type="entry name" value="MONOAMINE OXIDASE-RELATED"/>
    <property type="match status" value="1"/>
</dbReference>
<gene>
    <name evidence="2" type="ORF">ACCQ42_08190</name>
</gene>
<keyword evidence="3" id="KW-1185">Reference proteome</keyword>
<dbReference type="RefSeq" id="WP_410035892.1">
    <property type="nucleotide sequence ID" value="NZ_JBGMEF010000033.1"/>
</dbReference>
<reference evidence="2 3" key="1">
    <citation type="journal article" date="2025" name="Anaerobe">
        <title>Description of Anaerococcus kampingiae sp. nov., Anaerococcus groningensis sp. nov., Anaerococcus martiniensis sp. nov., and Anaerococcus cruorum sp. nov., isolated from human clinical specimens.</title>
        <authorList>
            <person name="Boiten K.E."/>
            <person name="Meijer J."/>
            <person name="van Wezel E.M."/>
            <person name="Veloo A.C.M."/>
        </authorList>
    </citation>
    <scope>NUCLEOTIDE SEQUENCE [LARGE SCALE GENOMIC DNA]</scope>
    <source>
        <strain evidence="2 3">ENR0874</strain>
    </source>
</reference>
<sequence length="147" mass="16801">MYFEDYEIGMVFDKEIEPIKFSEEELIWAGEKYDPRPIHTDKEKAAASSFGRIISPGSYSNMAFWGQWVKTDIDKPGIIAGISIEYGKWLRPVYPDTLYDIKVEIVDKKVRKEGVNGAVTYLMTATNPQGEVVSEYCCTGLVRFRPE</sequence>
<evidence type="ECO:0000313" key="3">
    <source>
        <dbReference type="Proteomes" id="UP001637994"/>
    </source>
</evidence>
<accession>A0ABW9MH54</accession>
<dbReference type="Proteomes" id="UP001637994">
    <property type="component" value="Unassembled WGS sequence"/>
</dbReference>
<feature type="domain" description="MaoC-like" evidence="1">
    <location>
        <begin position="27"/>
        <end position="125"/>
    </location>
</feature>
<dbReference type="InterPro" id="IPR029069">
    <property type="entry name" value="HotDog_dom_sf"/>
</dbReference>
<protein>
    <submittedName>
        <fullName evidence="2">MaoC family dehydratase</fullName>
    </submittedName>
</protein>
<dbReference type="PANTHER" id="PTHR43664:SF1">
    <property type="entry name" value="BETA-METHYLMALYL-COA DEHYDRATASE"/>
    <property type="match status" value="1"/>
</dbReference>
<dbReference type="Pfam" id="PF01575">
    <property type="entry name" value="MaoC_dehydratas"/>
    <property type="match status" value="1"/>
</dbReference>
<proteinExistence type="predicted"/>
<evidence type="ECO:0000259" key="1">
    <source>
        <dbReference type="Pfam" id="PF01575"/>
    </source>
</evidence>
<evidence type="ECO:0000313" key="2">
    <source>
        <dbReference type="EMBL" id="MFO3667746.1"/>
    </source>
</evidence>
<comment type="caution">
    <text evidence="2">The sequence shown here is derived from an EMBL/GenBank/DDBJ whole genome shotgun (WGS) entry which is preliminary data.</text>
</comment>
<dbReference type="InterPro" id="IPR002539">
    <property type="entry name" value="MaoC-like_dom"/>
</dbReference>